<dbReference type="EMBL" id="JANBVN010000014">
    <property type="protein sequence ID" value="KAJ9162160.1"/>
    <property type="molecule type" value="Genomic_DNA"/>
</dbReference>
<gene>
    <name evidence="2" type="ORF">NKR19_g1505</name>
</gene>
<feature type="signal peptide" evidence="1">
    <location>
        <begin position="1"/>
        <end position="21"/>
    </location>
</feature>
<dbReference type="AlphaFoldDB" id="A0AA38SCB3"/>
<proteinExistence type="predicted"/>
<dbReference type="PANTHER" id="PTHR40640:SF1">
    <property type="entry name" value="ANCHORED GLYCOPROTEIN, PUTATIVE (AFU_ORTHOLOGUE AFUA_8G04860)-RELATED"/>
    <property type="match status" value="1"/>
</dbReference>
<reference evidence="2" key="1">
    <citation type="submission" date="2022-07" db="EMBL/GenBank/DDBJ databases">
        <title>Fungi with potential for degradation of polypropylene.</title>
        <authorList>
            <person name="Gostincar C."/>
        </authorList>
    </citation>
    <scope>NUCLEOTIDE SEQUENCE</scope>
    <source>
        <strain evidence="2">EXF-13287</strain>
    </source>
</reference>
<organism evidence="2 3">
    <name type="scientific">Coniochaeta hoffmannii</name>
    <dbReference type="NCBI Taxonomy" id="91930"/>
    <lineage>
        <taxon>Eukaryota</taxon>
        <taxon>Fungi</taxon>
        <taxon>Dikarya</taxon>
        <taxon>Ascomycota</taxon>
        <taxon>Pezizomycotina</taxon>
        <taxon>Sordariomycetes</taxon>
        <taxon>Sordariomycetidae</taxon>
        <taxon>Coniochaetales</taxon>
        <taxon>Coniochaetaceae</taxon>
        <taxon>Coniochaeta</taxon>
    </lineage>
</organism>
<evidence type="ECO:0000313" key="3">
    <source>
        <dbReference type="Proteomes" id="UP001174691"/>
    </source>
</evidence>
<evidence type="ECO:0000313" key="2">
    <source>
        <dbReference type="EMBL" id="KAJ9162160.1"/>
    </source>
</evidence>
<feature type="chain" id="PRO_5041451694" evidence="1">
    <location>
        <begin position="22"/>
        <end position="219"/>
    </location>
</feature>
<accession>A0AA38SCB3</accession>
<sequence>MPIRPRSVLVAVGLVVATARAQIPTENPLVATTVPVFLPGYGEGDWEALRGSIIASDDIATTYTLFCVEQTPPSCVLDTDVPLRFAEGASTLRFDGTQQGQLTAHLSCNLAGSTAATCTGSSSYGTGFREGSVTGPTQTVWTKTLTGSEIKWGALTLTTPPAQPATTNLDDPTPVDSAAITGQTSATNVPSSDGISFVQHQDVGWGLLAASLSAIACLL</sequence>
<keyword evidence="3" id="KW-1185">Reference proteome</keyword>
<comment type="caution">
    <text evidence="2">The sequence shown here is derived from an EMBL/GenBank/DDBJ whole genome shotgun (WGS) entry which is preliminary data.</text>
</comment>
<protein>
    <submittedName>
        <fullName evidence="2">Uncharacterized protein</fullName>
    </submittedName>
</protein>
<name>A0AA38SCB3_9PEZI</name>
<evidence type="ECO:0000256" key="1">
    <source>
        <dbReference type="SAM" id="SignalP"/>
    </source>
</evidence>
<dbReference type="PANTHER" id="PTHR40640">
    <property type="entry name" value="ANCHORED GLYCOPROTEIN, PUTATIVE (AFU_ORTHOLOGUE AFUA_8G04860)-RELATED"/>
    <property type="match status" value="1"/>
</dbReference>
<keyword evidence="1" id="KW-0732">Signal</keyword>
<dbReference type="Proteomes" id="UP001174691">
    <property type="component" value="Unassembled WGS sequence"/>
</dbReference>